<evidence type="ECO:0000256" key="1">
    <source>
        <dbReference type="SAM" id="Coils"/>
    </source>
</evidence>
<dbReference type="InterPro" id="IPR023393">
    <property type="entry name" value="START-like_dom_sf"/>
</dbReference>
<keyword evidence="1" id="KW-0175">Coiled coil</keyword>
<evidence type="ECO:0008006" key="5">
    <source>
        <dbReference type="Google" id="ProtNLM"/>
    </source>
</evidence>
<feature type="coiled-coil region" evidence="1">
    <location>
        <begin position="65"/>
        <end position="103"/>
    </location>
</feature>
<comment type="caution">
    <text evidence="3">The sequence shown here is derived from an EMBL/GenBank/DDBJ whole genome shotgun (WGS) entry which is preliminary data.</text>
</comment>
<name>A0A9W7FM52_9STRA</name>
<dbReference type="EMBL" id="BRXX01000500">
    <property type="protein sequence ID" value="GMI14513.1"/>
    <property type="molecule type" value="Genomic_DNA"/>
</dbReference>
<protein>
    <recommendedName>
        <fullName evidence="5">START domain-containing protein</fullName>
    </recommendedName>
</protein>
<dbReference type="Proteomes" id="UP001165160">
    <property type="component" value="Unassembled WGS sequence"/>
</dbReference>
<dbReference type="Gene3D" id="3.30.530.20">
    <property type="match status" value="2"/>
</dbReference>
<accession>A0A9W7FM52</accession>
<feature type="compositionally biased region" description="Polar residues" evidence="2">
    <location>
        <begin position="1"/>
        <end position="26"/>
    </location>
</feature>
<dbReference type="AlphaFoldDB" id="A0A9W7FM52"/>
<gene>
    <name evidence="3" type="ORF">TrVE_jg9769</name>
</gene>
<sequence length="920" mass="103021">MQDNVHSTQDDCSLSPQDDGSLSGTVPQDDGSLPGTLPKDDGSLPGTVPQDDGSLPGTVSAPDTIEELTKELQKQKELLKKVKDEAESQLAAERKAKEDALRETEAAWRAKDQFAKVISELREKSSAGPVTTNLDDFKNGPSHVHMKILERVTKTLHLNLHEDPAEVLAALLTSTSKSPPANGSKIRLRQKVLKADETIVYWSLVEQNKDYQLLLRLRVETQDDQEIRISVESIDEEDLDSTCLPVPQPSATRTFRLRLKGGTIILRPLPFGQTSFTFTAQADIFEVEQFANPDPVTLSSKQGSPLGGIAAAVRTSFSPKSLRSRTLSLRLTRIMTSIKSAGKQFSRLKAVKRALVGGVKADDVFLKVASQFYVRFQKEEVIDARMRETFIKNIPNAPPLTTDEEGMIAELMDSLEGYKMERVAGTVNESVEKFLHRPPGGGAAVGMTVAKMDVDAVNLFTELWLLNTYAKRAETKSSAMREVWNDLDGTRSLQYTTSFSLPGGFQDRLFELWVTWVKRVETHGRQTFIIGFCPLEKYGGTRHKIPGTKNMHGATTRGVHIVKEVTKNTCEWTCVQQVDLKITGLPLKVLDLLAKQQLGKSSARVEKFKRNGKEVDREGVTALSEVMKKHRGEPLMEDQEGIFKRCMTLLGGEEDEGWKALESPAPDVKMWMQYLPPEKGERTVGTGRAVGVADCTAEEVAAWVMDYCNNERTRISREEGNPARLKLRKEARLNEATFATVKSMPFLLNDREFVFKHIWKVEERGKSIICQESSDDQVDYGASLRVTRGFCRGLWVMDNLQPIGGAKQCRVTFISQLDAGGVIPTWVVDKKIPNALRAVQDAIDEFRQDKTIDAADWGERSALMKDRWREEAYSKEENDLLLRVRQKFEGSLKEGKWKQLKSPDVFVKMESIHEEGWTSA</sequence>
<evidence type="ECO:0000313" key="3">
    <source>
        <dbReference type="EMBL" id="GMI14513.1"/>
    </source>
</evidence>
<feature type="region of interest" description="Disordered" evidence="2">
    <location>
        <begin position="1"/>
        <end position="61"/>
    </location>
</feature>
<dbReference type="PANTHER" id="PTHR19308">
    <property type="entry name" value="PHOSPHATIDYLCHOLINE TRANSFER PROTEIN"/>
    <property type="match status" value="1"/>
</dbReference>
<organism evidence="3 4">
    <name type="scientific">Triparma verrucosa</name>
    <dbReference type="NCBI Taxonomy" id="1606542"/>
    <lineage>
        <taxon>Eukaryota</taxon>
        <taxon>Sar</taxon>
        <taxon>Stramenopiles</taxon>
        <taxon>Ochrophyta</taxon>
        <taxon>Bolidophyceae</taxon>
        <taxon>Parmales</taxon>
        <taxon>Triparmaceae</taxon>
        <taxon>Triparma</taxon>
    </lineage>
</organism>
<dbReference type="PANTHER" id="PTHR19308:SF14">
    <property type="entry name" value="START DOMAIN-CONTAINING PROTEIN"/>
    <property type="match status" value="1"/>
</dbReference>
<proteinExistence type="predicted"/>
<dbReference type="SUPFAM" id="SSF55961">
    <property type="entry name" value="Bet v1-like"/>
    <property type="match status" value="1"/>
</dbReference>
<keyword evidence="4" id="KW-1185">Reference proteome</keyword>
<evidence type="ECO:0000256" key="2">
    <source>
        <dbReference type="SAM" id="MobiDB-lite"/>
    </source>
</evidence>
<evidence type="ECO:0000313" key="4">
    <source>
        <dbReference type="Proteomes" id="UP001165160"/>
    </source>
</evidence>
<reference evidence="4" key="1">
    <citation type="journal article" date="2023" name="Commun. Biol.">
        <title>Genome analysis of Parmales, the sister group of diatoms, reveals the evolutionary specialization of diatoms from phago-mixotrophs to photoautotrophs.</title>
        <authorList>
            <person name="Ban H."/>
            <person name="Sato S."/>
            <person name="Yoshikawa S."/>
            <person name="Yamada K."/>
            <person name="Nakamura Y."/>
            <person name="Ichinomiya M."/>
            <person name="Sato N."/>
            <person name="Blanc-Mathieu R."/>
            <person name="Endo H."/>
            <person name="Kuwata A."/>
            <person name="Ogata H."/>
        </authorList>
    </citation>
    <scope>NUCLEOTIDE SEQUENCE [LARGE SCALE GENOMIC DNA]</scope>
    <source>
        <strain evidence="4">NIES 3699</strain>
    </source>
</reference>
<dbReference type="InterPro" id="IPR051213">
    <property type="entry name" value="START_lipid_transfer"/>
</dbReference>